<evidence type="ECO:0000313" key="2">
    <source>
        <dbReference type="Proteomes" id="UP000269721"/>
    </source>
</evidence>
<accession>A0A4V1IPL0</accession>
<dbReference type="Proteomes" id="UP000269721">
    <property type="component" value="Unassembled WGS sequence"/>
</dbReference>
<sequence>MAERLGSSERGRKVVVSNPTTAETLESLRWRMGYGKTDGGGHTVIDLNLAGGGWLRLVTRHGDLLGLRGAPPVAFAVRGSRLDVGVLRV</sequence>
<gene>
    <name evidence="1" type="ORF">BDK51DRAFT_44449</name>
</gene>
<keyword evidence="2" id="KW-1185">Reference proteome</keyword>
<proteinExistence type="predicted"/>
<dbReference type="AlphaFoldDB" id="A0A4V1IPL0"/>
<name>A0A4V1IPL0_9FUNG</name>
<reference evidence="2" key="1">
    <citation type="journal article" date="2018" name="Nat. Microbiol.">
        <title>Leveraging single-cell genomics to expand the fungal tree of life.</title>
        <authorList>
            <person name="Ahrendt S.R."/>
            <person name="Quandt C.A."/>
            <person name="Ciobanu D."/>
            <person name="Clum A."/>
            <person name="Salamov A."/>
            <person name="Andreopoulos B."/>
            <person name="Cheng J.F."/>
            <person name="Woyke T."/>
            <person name="Pelin A."/>
            <person name="Henrissat B."/>
            <person name="Reynolds N.K."/>
            <person name="Benny G.L."/>
            <person name="Smith M.E."/>
            <person name="James T.Y."/>
            <person name="Grigoriev I.V."/>
        </authorList>
    </citation>
    <scope>NUCLEOTIDE SEQUENCE [LARGE SCALE GENOMIC DNA]</scope>
</reference>
<dbReference type="EMBL" id="ML001250">
    <property type="protein sequence ID" value="RKO83427.1"/>
    <property type="molecule type" value="Genomic_DNA"/>
</dbReference>
<protein>
    <submittedName>
        <fullName evidence="1">Uncharacterized protein</fullName>
    </submittedName>
</protein>
<evidence type="ECO:0000313" key="1">
    <source>
        <dbReference type="EMBL" id="RKO83427.1"/>
    </source>
</evidence>
<organism evidence="1 2">
    <name type="scientific">Blyttiomyces helicus</name>
    <dbReference type="NCBI Taxonomy" id="388810"/>
    <lineage>
        <taxon>Eukaryota</taxon>
        <taxon>Fungi</taxon>
        <taxon>Fungi incertae sedis</taxon>
        <taxon>Chytridiomycota</taxon>
        <taxon>Chytridiomycota incertae sedis</taxon>
        <taxon>Chytridiomycetes</taxon>
        <taxon>Chytridiomycetes incertae sedis</taxon>
        <taxon>Blyttiomyces</taxon>
    </lineage>
</organism>